<name>F0ZT43_DICPU</name>
<dbReference type="KEGG" id="dpp:DICPUDRAFT_13914"/>
<sequence length="83" mass="9677">LPLARIKKIMKSDPSVRMISWEAPLLFAKACEFFILELTARSWIHTDLSKRRTLQRSDIIHGVSRVEAFDFLIDVLPRDEIKP</sequence>
<dbReference type="GO" id="GO:0003677">
    <property type="term" value="F:DNA binding"/>
    <property type="evidence" value="ECO:0007669"/>
    <property type="project" value="UniProtKB-KW"/>
</dbReference>
<keyword evidence="4" id="KW-0804">Transcription</keyword>
<dbReference type="InterPro" id="IPR003958">
    <property type="entry name" value="CBFA_NFYB_domain"/>
</dbReference>
<dbReference type="eggNOG" id="KOG1657">
    <property type="taxonomic scope" value="Eukaryota"/>
</dbReference>
<reference evidence="9" key="1">
    <citation type="journal article" date="2011" name="Genome Biol.">
        <title>Comparative genomics of the social amoebae Dictyostelium discoideum and Dictyostelium purpureum.</title>
        <authorList>
            <consortium name="US DOE Joint Genome Institute (JGI-PGF)"/>
            <person name="Sucgang R."/>
            <person name="Kuo A."/>
            <person name="Tian X."/>
            <person name="Salerno W."/>
            <person name="Parikh A."/>
            <person name="Feasley C.L."/>
            <person name="Dalin E."/>
            <person name="Tu H."/>
            <person name="Huang E."/>
            <person name="Barry K."/>
            <person name="Lindquist E."/>
            <person name="Shapiro H."/>
            <person name="Bruce D."/>
            <person name="Schmutz J."/>
            <person name="Salamov A."/>
            <person name="Fey P."/>
            <person name="Gaudet P."/>
            <person name="Anjard C."/>
            <person name="Babu M.M."/>
            <person name="Basu S."/>
            <person name="Bushmanova Y."/>
            <person name="van der Wel H."/>
            <person name="Katoh-Kurasawa M."/>
            <person name="Dinh C."/>
            <person name="Coutinho P.M."/>
            <person name="Saito T."/>
            <person name="Elias M."/>
            <person name="Schaap P."/>
            <person name="Kay R.R."/>
            <person name="Henrissat B."/>
            <person name="Eichinger L."/>
            <person name="Rivero F."/>
            <person name="Putnam N.H."/>
            <person name="West C.M."/>
            <person name="Loomis W.F."/>
            <person name="Chisholm R.L."/>
            <person name="Shaulsky G."/>
            <person name="Strassmann J.E."/>
            <person name="Queller D.C."/>
            <person name="Kuspa A."/>
            <person name="Grigoriev I.V."/>
        </authorList>
    </citation>
    <scope>NUCLEOTIDE SEQUENCE [LARGE SCALE GENOMIC DNA]</scope>
    <source>
        <strain evidence="9">QSDP1</strain>
    </source>
</reference>
<dbReference type="OMA" id="RMISWEA"/>
<dbReference type="GO" id="GO:0016602">
    <property type="term" value="C:CCAAT-binding factor complex"/>
    <property type="evidence" value="ECO:0000318"/>
    <property type="project" value="GO_Central"/>
</dbReference>
<keyword evidence="5" id="KW-0539">Nucleus</keyword>
<dbReference type="OrthoDB" id="20428at2759"/>
<organism evidence="8 9">
    <name type="scientific">Dictyostelium purpureum</name>
    <name type="common">Slime mold</name>
    <dbReference type="NCBI Taxonomy" id="5786"/>
    <lineage>
        <taxon>Eukaryota</taxon>
        <taxon>Amoebozoa</taxon>
        <taxon>Evosea</taxon>
        <taxon>Eumycetozoa</taxon>
        <taxon>Dictyostelia</taxon>
        <taxon>Dictyosteliales</taxon>
        <taxon>Dictyosteliaceae</taxon>
        <taxon>Dictyostelium</taxon>
    </lineage>
</organism>
<dbReference type="STRING" id="5786.F0ZT43"/>
<keyword evidence="9" id="KW-1185">Reference proteome</keyword>
<comment type="subcellular location">
    <subcellularLocation>
        <location evidence="1">Nucleus</location>
    </subcellularLocation>
</comment>
<dbReference type="InterPro" id="IPR009072">
    <property type="entry name" value="Histone-fold"/>
</dbReference>
<evidence type="ECO:0000259" key="7">
    <source>
        <dbReference type="Pfam" id="PF00808"/>
    </source>
</evidence>
<protein>
    <recommendedName>
        <fullName evidence="7">Transcription factor CBF/NF-Y/archaeal histone domain-containing protein</fullName>
    </recommendedName>
</protein>
<gene>
    <name evidence="8" type="ORF">DICPUDRAFT_13914</name>
</gene>
<feature type="domain" description="Transcription factor CBF/NF-Y/archaeal histone" evidence="7">
    <location>
        <begin position="1"/>
        <end position="61"/>
    </location>
</feature>
<feature type="non-terminal residue" evidence="8">
    <location>
        <position position="1"/>
    </location>
</feature>
<evidence type="ECO:0000313" key="8">
    <source>
        <dbReference type="EMBL" id="EGC32902.1"/>
    </source>
</evidence>
<dbReference type="VEuPathDB" id="AmoebaDB:DICPUDRAFT_13914"/>
<dbReference type="PANTHER" id="PTHR10252:SF135">
    <property type="entry name" value="TRANSCRIPTION FACTOR CBF_NF-Y_ARCHAEAL HISTONE DOMAIN-CONTAINING PROTEIN"/>
    <property type="match status" value="1"/>
</dbReference>
<dbReference type="CDD" id="cd22908">
    <property type="entry name" value="HFD_NFYC-like"/>
    <property type="match status" value="1"/>
</dbReference>
<dbReference type="Gene3D" id="1.10.20.10">
    <property type="entry name" value="Histone, subunit A"/>
    <property type="match status" value="1"/>
</dbReference>
<dbReference type="InParanoid" id="F0ZT43"/>
<feature type="non-terminal residue" evidence="8">
    <location>
        <position position="83"/>
    </location>
</feature>
<evidence type="ECO:0000256" key="6">
    <source>
        <dbReference type="ARBA" id="ARBA00038129"/>
    </source>
</evidence>
<comment type="similarity">
    <text evidence="6">Belongs to the NFYC/HAP5 subunit family.</text>
</comment>
<dbReference type="FunFam" id="1.10.20.10:FF:000062">
    <property type="entry name" value="Nuclear transcription factor Y subunit C"/>
    <property type="match status" value="1"/>
</dbReference>
<dbReference type="Pfam" id="PF00808">
    <property type="entry name" value="CBFD_NFYB_HMF"/>
    <property type="match status" value="1"/>
</dbReference>
<dbReference type="EMBL" id="GL871168">
    <property type="protein sequence ID" value="EGC32902.1"/>
    <property type="molecule type" value="Genomic_DNA"/>
</dbReference>
<dbReference type="GO" id="GO:0005634">
    <property type="term" value="C:nucleus"/>
    <property type="evidence" value="ECO:0000318"/>
    <property type="project" value="GO_Central"/>
</dbReference>
<evidence type="ECO:0000256" key="2">
    <source>
        <dbReference type="ARBA" id="ARBA00023015"/>
    </source>
</evidence>
<evidence type="ECO:0000256" key="3">
    <source>
        <dbReference type="ARBA" id="ARBA00023125"/>
    </source>
</evidence>
<proteinExistence type="inferred from homology"/>
<evidence type="ECO:0000313" key="9">
    <source>
        <dbReference type="Proteomes" id="UP000001064"/>
    </source>
</evidence>
<dbReference type="PANTHER" id="PTHR10252">
    <property type="entry name" value="HISTONE-LIKE TRANSCRIPTION FACTOR CCAAT-RELATED"/>
    <property type="match status" value="1"/>
</dbReference>
<evidence type="ECO:0000256" key="1">
    <source>
        <dbReference type="ARBA" id="ARBA00004123"/>
    </source>
</evidence>
<dbReference type="GO" id="GO:0006357">
    <property type="term" value="P:regulation of transcription by RNA polymerase II"/>
    <property type="evidence" value="ECO:0000318"/>
    <property type="project" value="GO_Central"/>
</dbReference>
<keyword evidence="3" id="KW-0238">DNA-binding</keyword>
<evidence type="ECO:0000256" key="4">
    <source>
        <dbReference type="ARBA" id="ARBA00023163"/>
    </source>
</evidence>
<dbReference type="GeneID" id="10508052"/>
<accession>F0ZT43</accession>
<keyword evidence="2" id="KW-0805">Transcription regulation</keyword>
<dbReference type="GO" id="GO:0000981">
    <property type="term" value="F:DNA-binding transcription factor activity, RNA polymerase II-specific"/>
    <property type="evidence" value="ECO:0000318"/>
    <property type="project" value="GO_Central"/>
</dbReference>
<dbReference type="SUPFAM" id="SSF47113">
    <property type="entry name" value="Histone-fold"/>
    <property type="match status" value="1"/>
</dbReference>
<dbReference type="GO" id="GO:0046982">
    <property type="term" value="F:protein heterodimerization activity"/>
    <property type="evidence" value="ECO:0007669"/>
    <property type="project" value="InterPro"/>
</dbReference>
<dbReference type="AlphaFoldDB" id="F0ZT43"/>
<dbReference type="RefSeq" id="XP_003290587.1">
    <property type="nucleotide sequence ID" value="XM_003290539.1"/>
</dbReference>
<evidence type="ECO:0000256" key="5">
    <source>
        <dbReference type="ARBA" id="ARBA00023242"/>
    </source>
</evidence>
<dbReference type="Proteomes" id="UP000001064">
    <property type="component" value="Unassembled WGS sequence"/>
</dbReference>
<dbReference type="InterPro" id="IPR050568">
    <property type="entry name" value="Transcr_DNA_Rep_Reg"/>
</dbReference>